<evidence type="ECO:0000313" key="2">
    <source>
        <dbReference type="EMBL" id="SEF23990.1"/>
    </source>
</evidence>
<reference evidence="3" key="1">
    <citation type="submission" date="2016-10" db="EMBL/GenBank/DDBJ databases">
        <authorList>
            <person name="Varghese N."/>
            <person name="Submissions S."/>
        </authorList>
    </citation>
    <scope>NUCLEOTIDE SEQUENCE [LARGE SCALE GENOMIC DNA]</scope>
    <source>
        <strain evidence="3">DSM 44654</strain>
    </source>
</reference>
<dbReference type="RefSeq" id="WP_158104171.1">
    <property type="nucleotide sequence ID" value="NZ_FNUJ01000002.1"/>
</dbReference>
<evidence type="ECO:0000256" key="1">
    <source>
        <dbReference type="SAM" id="MobiDB-lite"/>
    </source>
</evidence>
<dbReference type="OrthoDB" id="3632110at2"/>
<evidence type="ECO:0000313" key="3">
    <source>
        <dbReference type="Proteomes" id="UP000198878"/>
    </source>
</evidence>
<accession>A0A1H5QD05</accession>
<dbReference type="STRING" id="218821.SAMN05421837_102514"/>
<keyword evidence="3" id="KW-1185">Reference proteome</keyword>
<dbReference type="AlphaFoldDB" id="A0A1H5QD05"/>
<organism evidence="2 3">
    <name type="scientific">Amycolatopsis pretoriensis</name>
    <dbReference type="NCBI Taxonomy" id="218821"/>
    <lineage>
        <taxon>Bacteria</taxon>
        <taxon>Bacillati</taxon>
        <taxon>Actinomycetota</taxon>
        <taxon>Actinomycetes</taxon>
        <taxon>Pseudonocardiales</taxon>
        <taxon>Pseudonocardiaceae</taxon>
        <taxon>Amycolatopsis</taxon>
    </lineage>
</organism>
<dbReference type="EMBL" id="FNUJ01000002">
    <property type="protein sequence ID" value="SEF23990.1"/>
    <property type="molecule type" value="Genomic_DNA"/>
</dbReference>
<proteinExistence type="predicted"/>
<feature type="region of interest" description="Disordered" evidence="1">
    <location>
        <begin position="1"/>
        <end position="21"/>
    </location>
</feature>
<dbReference type="Proteomes" id="UP000198878">
    <property type="component" value="Unassembled WGS sequence"/>
</dbReference>
<name>A0A1H5QD05_9PSEU</name>
<gene>
    <name evidence="2" type="ORF">SAMN05421837_102514</name>
</gene>
<sequence length="58" mass="6090">MTEHDFAGTDNPIGDLTLPTSARTGARNHALSGRAARVSQNSLTTMDITVVTGGFTEQ</sequence>
<protein>
    <submittedName>
        <fullName evidence="2">Uncharacterized protein</fullName>
    </submittedName>
</protein>